<dbReference type="GO" id="GO:0015074">
    <property type="term" value="P:DNA integration"/>
    <property type="evidence" value="ECO:0007669"/>
    <property type="project" value="UniProtKB-KW"/>
</dbReference>
<keyword evidence="12" id="KW-0067">ATP-binding</keyword>
<comment type="caution">
    <text evidence="25">The sequence shown here is derived from an EMBL/GenBank/DDBJ whole genome shotgun (WGS) entry which is preliminary data.</text>
</comment>
<evidence type="ECO:0000256" key="12">
    <source>
        <dbReference type="ARBA" id="ARBA00022840"/>
    </source>
</evidence>
<dbReference type="PANTHER" id="PTHR42648">
    <property type="entry name" value="TRANSPOSASE, PUTATIVE-RELATED"/>
    <property type="match status" value="1"/>
</dbReference>
<dbReference type="Pfam" id="PF22936">
    <property type="entry name" value="Pol_BBD"/>
    <property type="match status" value="1"/>
</dbReference>
<dbReference type="GO" id="GO:0003887">
    <property type="term" value="F:DNA-directed DNA polymerase activity"/>
    <property type="evidence" value="ECO:0007669"/>
    <property type="project" value="UniProtKB-KW"/>
</dbReference>
<feature type="compositionally biased region" description="Polar residues" evidence="23">
    <location>
        <begin position="200"/>
        <end position="220"/>
    </location>
</feature>
<dbReference type="GO" id="GO:0032196">
    <property type="term" value="P:transposition"/>
    <property type="evidence" value="ECO:0007669"/>
    <property type="project" value="UniProtKB-KW"/>
</dbReference>
<keyword evidence="19" id="KW-0233">DNA recombination</keyword>
<feature type="domain" description="Integrase catalytic" evidence="24">
    <location>
        <begin position="475"/>
        <end position="641"/>
    </location>
</feature>
<dbReference type="GO" id="GO:0005634">
    <property type="term" value="C:nucleus"/>
    <property type="evidence" value="ECO:0007669"/>
    <property type="project" value="UniProtKB-ARBA"/>
</dbReference>
<evidence type="ECO:0000256" key="4">
    <source>
        <dbReference type="ARBA" id="ARBA00022670"/>
    </source>
</evidence>
<dbReference type="InterPro" id="IPR043502">
    <property type="entry name" value="DNA/RNA_pol_sf"/>
</dbReference>
<dbReference type="SUPFAM" id="SSF53098">
    <property type="entry name" value="Ribonuclease H-like"/>
    <property type="match status" value="1"/>
</dbReference>
<dbReference type="InterPro" id="IPR025724">
    <property type="entry name" value="GAG-pre-integrase_dom"/>
</dbReference>
<evidence type="ECO:0000256" key="19">
    <source>
        <dbReference type="ARBA" id="ARBA00023172"/>
    </source>
</evidence>
<proteinExistence type="predicted"/>
<dbReference type="InterPro" id="IPR039537">
    <property type="entry name" value="Retrotran_Ty1/copia-like"/>
</dbReference>
<evidence type="ECO:0000256" key="22">
    <source>
        <dbReference type="ARBA" id="ARBA00049244"/>
    </source>
</evidence>
<keyword evidence="5" id="KW-0548">Nucleotidyltransferase</keyword>
<dbReference type="PANTHER" id="PTHR42648:SF11">
    <property type="entry name" value="TRANSPOSON TY4-P GAG-POL POLYPROTEIN"/>
    <property type="match status" value="1"/>
</dbReference>
<dbReference type="Pfam" id="PF07727">
    <property type="entry name" value="RVT_2"/>
    <property type="match status" value="1"/>
</dbReference>
<evidence type="ECO:0000256" key="17">
    <source>
        <dbReference type="ARBA" id="ARBA00022932"/>
    </source>
</evidence>
<keyword evidence="16" id="KW-0695">RNA-directed DNA polymerase</keyword>
<dbReference type="GO" id="GO:0004190">
    <property type="term" value="F:aspartic-type endopeptidase activity"/>
    <property type="evidence" value="ECO:0007669"/>
    <property type="project" value="UniProtKB-KW"/>
</dbReference>
<keyword evidence="7" id="KW-0479">Metal-binding</keyword>
<evidence type="ECO:0000256" key="7">
    <source>
        <dbReference type="ARBA" id="ARBA00022723"/>
    </source>
</evidence>
<evidence type="ECO:0000256" key="16">
    <source>
        <dbReference type="ARBA" id="ARBA00022918"/>
    </source>
</evidence>
<keyword evidence="6" id="KW-0540">Nuclease</keyword>
<dbReference type="SUPFAM" id="SSF56672">
    <property type="entry name" value="DNA/RNA polymerases"/>
    <property type="match status" value="1"/>
</dbReference>
<accession>A0A2N5TY51</accession>
<evidence type="ECO:0000256" key="10">
    <source>
        <dbReference type="ARBA" id="ARBA00022759"/>
    </source>
</evidence>
<reference evidence="25 26" key="1">
    <citation type="submission" date="2017-11" db="EMBL/GenBank/DDBJ databases">
        <title>De novo assembly and phasing of dikaryotic genomes from two isolates of Puccinia coronata f. sp. avenae, the causal agent of oat crown rust.</title>
        <authorList>
            <person name="Miller M.E."/>
            <person name="Zhang Y."/>
            <person name="Omidvar V."/>
            <person name="Sperschneider J."/>
            <person name="Schwessinger B."/>
            <person name="Raley C."/>
            <person name="Palmer J.M."/>
            <person name="Garnica D."/>
            <person name="Upadhyaya N."/>
            <person name="Rathjen J."/>
            <person name="Taylor J.M."/>
            <person name="Park R.F."/>
            <person name="Dodds P.N."/>
            <person name="Hirsch C.D."/>
            <person name="Kianian S.F."/>
            <person name="Figueroa M."/>
        </authorList>
    </citation>
    <scope>NUCLEOTIDE SEQUENCE [LARGE SCALE GENOMIC DNA]</scope>
    <source>
        <strain evidence="25">12SD80</strain>
    </source>
</reference>
<keyword evidence="3" id="KW-1188">Viral release from host cell</keyword>
<feature type="compositionally biased region" description="Polar residues" evidence="23">
    <location>
        <begin position="783"/>
        <end position="797"/>
    </location>
</feature>
<evidence type="ECO:0000256" key="21">
    <source>
        <dbReference type="ARBA" id="ARBA00048173"/>
    </source>
</evidence>
<dbReference type="GO" id="GO:0006310">
    <property type="term" value="P:DNA recombination"/>
    <property type="evidence" value="ECO:0007669"/>
    <property type="project" value="UniProtKB-KW"/>
</dbReference>
<dbReference type="GO" id="GO:0006508">
    <property type="term" value="P:proteolysis"/>
    <property type="evidence" value="ECO:0007669"/>
    <property type="project" value="UniProtKB-KW"/>
</dbReference>
<evidence type="ECO:0000256" key="14">
    <source>
        <dbReference type="ARBA" id="ARBA00022884"/>
    </source>
</evidence>
<dbReference type="GO" id="GO:0004519">
    <property type="term" value="F:endonuclease activity"/>
    <property type="evidence" value="ECO:0007669"/>
    <property type="project" value="UniProtKB-KW"/>
</dbReference>
<dbReference type="GO" id="GO:0046872">
    <property type="term" value="F:metal ion binding"/>
    <property type="evidence" value="ECO:0007669"/>
    <property type="project" value="UniProtKB-KW"/>
</dbReference>
<dbReference type="GO" id="GO:0003723">
    <property type="term" value="F:RNA binding"/>
    <property type="evidence" value="ECO:0007669"/>
    <property type="project" value="UniProtKB-KW"/>
</dbReference>
<dbReference type="Gene3D" id="3.30.420.10">
    <property type="entry name" value="Ribonuclease H-like superfamily/Ribonuclease H"/>
    <property type="match status" value="1"/>
</dbReference>
<evidence type="ECO:0000313" key="25">
    <source>
        <dbReference type="EMBL" id="PLW30388.1"/>
    </source>
</evidence>
<keyword evidence="18" id="KW-0917">Virion maturation</keyword>
<gene>
    <name evidence="25" type="ORF">PCASD_21275</name>
</gene>
<evidence type="ECO:0000256" key="20">
    <source>
        <dbReference type="ARBA" id="ARBA00023268"/>
    </source>
</evidence>
<protein>
    <recommendedName>
        <fullName evidence="24">Integrase catalytic domain-containing protein</fullName>
    </recommendedName>
</protein>
<keyword evidence="20" id="KW-0511">Multifunctional enzyme</keyword>
<dbReference type="InterPro" id="IPR036397">
    <property type="entry name" value="RNaseH_sf"/>
</dbReference>
<evidence type="ECO:0000256" key="8">
    <source>
        <dbReference type="ARBA" id="ARBA00022741"/>
    </source>
</evidence>
<name>A0A2N5TY51_9BASI</name>
<evidence type="ECO:0000256" key="13">
    <source>
        <dbReference type="ARBA" id="ARBA00022842"/>
    </source>
</evidence>
<dbReference type="Proteomes" id="UP000235392">
    <property type="component" value="Unassembled WGS sequence"/>
</dbReference>
<evidence type="ECO:0000256" key="6">
    <source>
        <dbReference type="ARBA" id="ARBA00022722"/>
    </source>
</evidence>
<keyword evidence="11" id="KW-0378">Hydrolase</keyword>
<evidence type="ECO:0000256" key="11">
    <source>
        <dbReference type="ARBA" id="ARBA00022801"/>
    </source>
</evidence>
<organism evidence="25 26">
    <name type="scientific">Puccinia coronata f. sp. avenae</name>
    <dbReference type="NCBI Taxonomy" id="200324"/>
    <lineage>
        <taxon>Eukaryota</taxon>
        <taxon>Fungi</taxon>
        <taxon>Dikarya</taxon>
        <taxon>Basidiomycota</taxon>
        <taxon>Pucciniomycotina</taxon>
        <taxon>Pucciniomycetes</taxon>
        <taxon>Pucciniales</taxon>
        <taxon>Pucciniaceae</taxon>
        <taxon>Puccinia</taxon>
    </lineage>
</organism>
<evidence type="ECO:0000256" key="2">
    <source>
        <dbReference type="ARBA" id="ARBA00022578"/>
    </source>
</evidence>
<dbReference type="PROSITE" id="PS50994">
    <property type="entry name" value="INTEGRASE"/>
    <property type="match status" value="1"/>
</dbReference>
<keyword evidence="2" id="KW-0815">Transposition</keyword>
<dbReference type="GO" id="GO:0005524">
    <property type="term" value="F:ATP binding"/>
    <property type="evidence" value="ECO:0007669"/>
    <property type="project" value="UniProtKB-KW"/>
</dbReference>
<keyword evidence="14" id="KW-0694">RNA-binding</keyword>
<dbReference type="InterPro" id="IPR054722">
    <property type="entry name" value="PolX-like_BBD"/>
</dbReference>
<keyword evidence="13" id="KW-0460">Magnesium</keyword>
<evidence type="ECO:0000313" key="26">
    <source>
        <dbReference type="Proteomes" id="UP000235392"/>
    </source>
</evidence>
<dbReference type="EMBL" id="PGCI01000300">
    <property type="protein sequence ID" value="PLW30388.1"/>
    <property type="molecule type" value="Genomic_DNA"/>
</dbReference>
<dbReference type="CDD" id="cd09272">
    <property type="entry name" value="RNase_HI_RT_Ty1"/>
    <property type="match status" value="1"/>
</dbReference>
<dbReference type="InterPro" id="IPR001584">
    <property type="entry name" value="Integrase_cat-core"/>
</dbReference>
<dbReference type="Pfam" id="PF25597">
    <property type="entry name" value="SH3_retrovirus"/>
    <property type="match status" value="1"/>
</dbReference>
<keyword evidence="4" id="KW-0645">Protease</keyword>
<evidence type="ECO:0000256" key="18">
    <source>
        <dbReference type="ARBA" id="ARBA00023113"/>
    </source>
</evidence>
<evidence type="ECO:0000256" key="23">
    <source>
        <dbReference type="SAM" id="MobiDB-lite"/>
    </source>
</evidence>
<evidence type="ECO:0000259" key="24">
    <source>
        <dbReference type="PROSITE" id="PS50994"/>
    </source>
</evidence>
<evidence type="ECO:0000256" key="5">
    <source>
        <dbReference type="ARBA" id="ARBA00022695"/>
    </source>
</evidence>
<comment type="catalytic activity">
    <reaction evidence="21">
        <text>DNA(n) + a 2'-deoxyribonucleoside 5'-triphosphate = DNA(n+1) + diphosphate</text>
        <dbReference type="Rhea" id="RHEA:22508"/>
        <dbReference type="Rhea" id="RHEA-COMP:17339"/>
        <dbReference type="Rhea" id="RHEA-COMP:17340"/>
        <dbReference type="ChEBI" id="CHEBI:33019"/>
        <dbReference type="ChEBI" id="CHEBI:61560"/>
        <dbReference type="ChEBI" id="CHEBI:173112"/>
        <dbReference type="EC" id="2.7.7.49"/>
    </reaction>
</comment>
<dbReference type="GO" id="GO:0003964">
    <property type="term" value="F:RNA-directed DNA polymerase activity"/>
    <property type="evidence" value="ECO:0007669"/>
    <property type="project" value="UniProtKB-KW"/>
</dbReference>
<evidence type="ECO:0000256" key="15">
    <source>
        <dbReference type="ARBA" id="ARBA00022908"/>
    </source>
</evidence>
<evidence type="ECO:0000256" key="1">
    <source>
        <dbReference type="ARBA" id="ARBA00002180"/>
    </source>
</evidence>
<keyword evidence="15" id="KW-0229">DNA integration</keyword>
<dbReference type="Pfam" id="PF00665">
    <property type="entry name" value="rve"/>
    <property type="match status" value="1"/>
</dbReference>
<keyword evidence="17" id="KW-0239">DNA-directed DNA polymerase</keyword>
<comment type="catalytic activity">
    <reaction evidence="22">
        <text>DNA(n) + a 2'-deoxyribonucleoside 5'-triphosphate = DNA(n+1) + diphosphate</text>
        <dbReference type="Rhea" id="RHEA:22508"/>
        <dbReference type="Rhea" id="RHEA-COMP:17339"/>
        <dbReference type="Rhea" id="RHEA-COMP:17340"/>
        <dbReference type="ChEBI" id="CHEBI:33019"/>
        <dbReference type="ChEBI" id="CHEBI:61560"/>
        <dbReference type="ChEBI" id="CHEBI:173112"/>
        <dbReference type="EC" id="2.7.7.7"/>
    </reaction>
</comment>
<keyword evidence="17" id="KW-0808">Transferase</keyword>
<keyword evidence="9" id="KW-0064">Aspartyl protease</keyword>
<comment type="function">
    <text evidence="1">The aspartyl protease (PR) mediates the proteolytic cleavages of the Gag and Gag-Pol polyproteins after assembly of the VLP.</text>
</comment>
<evidence type="ECO:0000256" key="9">
    <source>
        <dbReference type="ARBA" id="ARBA00022750"/>
    </source>
</evidence>
<dbReference type="InterPro" id="IPR057670">
    <property type="entry name" value="SH3_retrovirus"/>
</dbReference>
<feature type="region of interest" description="Disordered" evidence="23">
    <location>
        <begin position="198"/>
        <end position="227"/>
    </location>
</feature>
<dbReference type="InterPro" id="IPR012337">
    <property type="entry name" value="RNaseH-like_sf"/>
</dbReference>
<keyword evidence="8" id="KW-0547">Nucleotide-binding</keyword>
<dbReference type="InterPro" id="IPR013103">
    <property type="entry name" value="RVT_2"/>
</dbReference>
<keyword evidence="10" id="KW-0255">Endonuclease</keyword>
<feature type="region of interest" description="Disordered" evidence="23">
    <location>
        <begin position="738"/>
        <end position="797"/>
    </location>
</feature>
<sequence length="1406" mass="156713">MENKISLKDQLLILPTLIGNENYPMWSRRITAFLKHRELFATVTTNPGETPSNVVKKKLSESANILPTKISDKLYNRIITDNNDNNQVLIWSRIKDLYAKRTGLCLSRCLTQWHKLRYEGNLTNYLDQVEACLATFDSISYVQEGLAICGVITSALSKDRSSLTDPILTNKALMSDPFLLLTKLCDIAFNEKTRKKPATQEKSAVAMSTNSQNRVQTGCQNKKHNPAVKSHTEENCWAINPKKKEEFLAHNSVAVTASTSSSSSSQHQVPAFAAVTTAHCHLTRSLSAPAVLDSGASHHMFNSLDFFLDTSTCSIPISTGRNSSNLTAIWTGKALIAQSNGKVLELKDALFVPGLSRNLISMTQLVKKSAVITCMNQLVWIVIDDTITFDCKDSNHIMEIQGEIGPVSREASALVTTTHSLSTLAFETWHNRLRHAGFARLQSVLPSVKLVKSATCNSCMKGKVSRVPFKGRFDRADHPLAVVHADLVGPITPSTNSGKRYFITLVDQYTGFISVTLLHRKSDAMEAILEFKAFYENQTEQRMKKLITDGGGEFCNNTLSDVLKSHGIQHNVPPPYTPQHNGLAECANKTIINMSRCMLVQSRLAKEWWGEAVRTAALTTNCLPTLRKSEFSPLKQMFKKVPNIGFFRPFGCKVWMVKPPEKRTSKFDPIAWDAIMLGYSNDYSCYQVIKTENMEITDTKHTYFDESIFPSLHALKPSPDLFPHSRLPKFSSLSTLPFDNDDELKQPPTSEFVCKSTTPSPPEDEVGCGRAPSIHEDEVMGEGTNSDSDTPADQQPLPSRQLVLRLGPHPTRINSSINPCNIVSCCTRAAIAFSVTSTEPASHAQAMGSDNWDQWKKAEEVKIANMISHNVWEEIPLQPHHHTIPSTWAYKKKLGADNQVVEFKARICAQGFRQTYGLNFELKYAPTGKPSSLQFLLSLARERGFLVHQLDIKSAFLTCDLEEEVFMLPPAGYLTGQRVVLRLIKAIYGLKQASLAWYRRLSSFLSSIGFSTSVADPCIFWRQDPSPLWIFAHVDDLIIIGKDPLFFRGQMEKEFKIKYMGDASFLLGMKLDRPESRIVLHQCQYVQRKLVEFDIVNLPISSCPLDPKIPFCQASLIERNQFLALNINYCALIGSLNYLSILTRPDISFAVSKLSQYLENPGLPHYTAAIQVFRFLKGTVYRGLHFQKQETYNLCLFIDADWANCPDTLRSHTGFMVLIGSHLISWKSTKQSTVSLSSTEAEYKSLADARKDIVWLQNLLSEVLLDSSASVAIVHVDNRGAIDLALSQVSQNGFRTKHMDLRLHFIRDLVSSKLIKISFVPSHKNISDFLTKPVGQTSIARAISTFAADAPSLSALCSQAQSMPACQNAGPGANNAADAFMHSLRDELRTDRQGATSRNQGTALGP</sequence>
<evidence type="ECO:0000256" key="3">
    <source>
        <dbReference type="ARBA" id="ARBA00022612"/>
    </source>
</evidence>
<dbReference type="Pfam" id="PF13976">
    <property type="entry name" value="gag_pre-integrs"/>
    <property type="match status" value="1"/>
</dbReference>